<dbReference type="GO" id="GO:0005634">
    <property type="term" value="C:nucleus"/>
    <property type="evidence" value="ECO:0007669"/>
    <property type="project" value="UniProtKB-SubCell"/>
</dbReference>
<proteinExistence type="predicted"/>
<dbReference type="InterPro" id="IPR037525">
    <property type="entry name" value="Velvet_dom"/>
</dbReference>
<dbReference type="AlphaFoldDB" id="A0A164QA80"/>
<reference evidence="8 9" key="1">
    <citation type="journal article" date="2016" name="Mol. Biol. Evol.">
        <title>Comparative Genomics of Early-Diverging Mushroom-Forming Fungi Provides Insights into the Origins of Lignocellulose Decay Capabilities.</title>
        <authorList>
            <person name="Nagy L.G."/>
            <person name="Riley R."/>
            <person name="Tritt A."/>
            <person name="Adam C."/>
            <person name="Daum C."/>
            <person name="Floudas D."/>
            <person name="Sun H."/>
            <person name="Yadav J.S."/>
            <person name="Pangilinan J."/>
            <person name="Larsson K.H."/>
            <person name="Matsuura K."/>
            <person name="Barry K."/>
            <person name="Labutti K."/>
            <person name="Kuo R."/>
            <person name="Ohm R.A."/>
            <person name="Bhattacharya S.S."/>
            <person name="Shirouzu T."/>
            <person name="Yoshinaga Y."/>
            <person name="Martin F.M."/>
            <person name="Grigoriev I.V."/>
            <person name="Hibbett D.S."/>
        </authorList>
    </citation>
    <scope>NUCLEOTIDE SEQUENCE [LARGE SCALE GENOMIC DNA]</scope>
    <source>
        <strain evidence="8 9">HHB9708</strain>
    </source>
</reference>
<sequence>MSVDRDYELTVRQEPKQARMCGIGGKGTLPLPPPPICTNIAIADRRPIDPPPIVQLKVLESPSRPSSPSASTTSPPIPPTSPQSFLQNPYYFMFASLASPDNDEEQHLLKDNKTRATTGSDTENGGIDAGFFVFPDLSVRVEGSYRLKLTLFEVIGEACIVDNNA</sequence>
<dbReference type="STRING" id="1314777.A0A164QA80"/>
<evidence type="ECO:0000256" key="5">
    <source>
        <dbReference type="ARBA" id="ARBA00023242"/>
    </source>
</evidence>
<dbReference type="Gene3D" id="2.60.40.3960">
    <property type="entry name" value="Velvet domain"/>
    <property type="match status" value="1"/>
</dbReference>
<dbReference type="InterPro" id="IPR021740">
    <property type="entry name" value="Velvet"/>
</dbReference>
<accession>A0A164QA80</accession>
<evidence type="ECO:0000313" key="8">
    <source>
        <dbReference type="EMBL" id="KZS89473.1"/>
    </source>
</evidence>
<evidence type="ECO:0000313" key="9">
    <source>
        <dbReference type="Proteomes" id="UP000076722"/>
    </source>
</evidence>
<dbReference type="PANTHER" id="PTHR33572">
    <property type="entry name" value="SPORE DEVELOPMENT REGULATOR VOSA"/>
    <property type="match status" value="1"/>
</dbReference>
<evidence type="ECO:0000259" key="7">
    <source>
        <dbReference type="PROSITE" id="PS51821"/>
    </source>
</evidence>
<evidence type="ECO:0000256" key="3">
    <source>
        <dbReference type="ARBA" id="ARBA00023015"/>
    </source>
</evidence>
<protein>
    <recommendedName>
        <fullName evidence="7">Velvet domain-containing protein</fullName>
    </recommendedName>
</protein>
<keyword evidence="5" id="KW-0539">Nucleus</keyword>
<dbReference type="Pfam" id="PF11754">
    <property type="entry name" value="Velvet"/>
    <property type="match status" value="3"/>
</dbReference>
<feature type="domain" description="Velvet" evidence="7">
    <location>
        <begin position="1"/>
        <end position="165"/>
    </location>
</feature>
<dbReference type="EMBL" id="KV419427">
    <property type="protein sequence ID" value="KZS89473.1"/>
    <property type="molecule type" value="Genomic_DNA"/>
</dbReference>
<evidence type="ECO:0000256" key="6">
    <source>
        <dbReference type="SAM" id="MobiDB-lite"/>
    </source>
</evidence>
<gene>
    <name evidence="8" type="ORF">SISNIDRAFT_475695</name>
</gene>
<dbReference type="PROSITE" id="PS51821">
    <property type="entry name" value="VELVET"/>
    <property type="match status" value="1"/>
</dbReference>
<evidence type="ECO:0000256" key="2">
    <source>
        <dbReference type="ARBA" id="ARBA00022969"/>
    </source>
</evidence>
<dbReference type="Proteomes" id="UP000076722">
    <property type="component" value="Unassembled WGS sequence"/>
</dbReference>
<feature type="compositionally biased region" description="Low complexity" evidence="6">
    <location>
        <begin position="61"/>
        <end position="74"/>
    </location>
</feature>
<dbReference type="OrthoDB" id="5599552at2759"/>
<keyword evidence="4" id="KW-0804">Transcription</keyword>
<keyword evidence="2" id="KW-0749">Sporulation</keyword>
<dbReference type="GO" id="GO:0030435">
    <property type="term" value="P:sporulation resulting in formation of a cellular spore"/>
    <property type="evidence" value="ECO:0007669"/>
    <property type="project" value="UniProtKB-KW"/>
</dbReference>
<keyword evidence="9" id="KW-1185">Reference proteome</keyword>
<evidence type="ECO:0000256" key="1">
    <source>
        <dbReference type="ARBA" id="ARBA00004123"/>
    </source>
</evidence>
<name>A0A164QA80_9AGAM</name>
<dbReference type="PANTHER" id="PTHR33572:SF18">
    <property type="entry name" value="SPORE DEVELOPMENT REGULATOR VOSA"/>
    <property type="match status" value="1"/>
</dbReference>
<evidence type="ECO:0000256" key="4">
    <source>
        <dbReference type="ARBA" id="ARBA00023163"/>
    </source>
</evidence>
<feature type="region of interest" description="Disordered" evidence="6">
    <location>
        <begin position="59"/>
        <end position="84"/>
    </location>
</feature>
<keyword evidence="3" id="KW-0805">Transcription regulation</keyword>
<comment type="subcellular location">
    <subcellularLocation>
        <location evidence="1">Nucleus</location>
    </subcellularLocation>
</comment>
<organism evidence="8 9">
    <name type="scientific">Sistotremastrum niveocremeum HHB9708</name>
    <dbReference type="NCBI Taxonomy" id="1314777"/>
    <lineage>
        <taxon>Eukaryota</taxon>
        <taxon>Fungi</taxon>
        <taxon>Dikarya</taxon>
        <taxon>Basidiomycota</taxon>
        <taxon>Agaricomycotina</taxon>
        <taxon>Agaricomycetes</taxon>
        <taxon>Sistotremastrales</taxon>
        <taxon>Sistotremastraceae</taxon>
        <taxon>Sertulicium</taxon>
        <taxon>Sertulicium niveocremeum</taxon>
    </lineage>
</organism>
<dbReference type="InterPro" id="IPR038491">
    <property type="entry name" value="Velvet_dom_sf"/>
</dbReference>